<dbReference type="PANTHER" id="PTHR10910:SF62">
    <property type="entry name" value="AT07585P-RELATED"/>
    <property type="match status" value="1"/>
</dbReference>
<evidence type="ECO:0000313" key="4">
    <source>
        <dbReference type="EMBL" id="KAG8224513.1"/>
    </source>
</evidence>
<evidence type="ECO:0000313" key="5">
    <source>
        <dbReference type="Proteomes" id="UP000792457"/>
    </source>
</evidence>
<dbReference type="GO" id="GO:0003725">
    <property type="term" value="F:double-stranded RNA binding"/>
    <property type="evidence" value="ECO:0007669"/>
    <property type="project" value="TreeGrafter"/>
</dbReference>
<feature type="domain" description="DRBM" evidence="3">
    <location>
        <begin position="18"/>
        <end position="94"/>
    </location>
</feature>
<keyword evidence="5" id="KW-1185">Reference proteome</keyword>
<gene>
    <name evidence="4" type="ORF">J437_LFUL004204</name>
</gene>
<dbReference type="Pfam" id="PF00035">
    <property type="entry name" value="dsrm"/>
    <property type="match status" value="1"/>
</dbReference>
<dbReference type="Proteomes" id="UP000792457">
    <property type="component" value="Unassembled WGS sequence"/>
</dbReference>
<dbReference type="GO" id="GO:0003726">
    <property type="term" value="F:double-stranded RNA adenosine deaminase activity"/>
    <property type="evidence" value="ECO:0007669"/>
    <property type="project" value="TreeGrafter"/>
</dbReference>
<dbReference type="GO" id="GO:0010468">
    <property type="term" value="P:regulation of gene expression"/>
    <property type="evidence" value="ECO:0007669"/>
    <property type="project" value="UniProtKB-ARBA"/>
</dbReference>
<reference evidence="4" key="1">
    <citation type="submission" date="2013-04" db="EMBL/GenBank/DDBJ databases">
        <authorList>
            <person name="Qu J."/>
            <person name="Murali S.C."/>
            <person name="Bandaranaike D."/>
            <person name="Bellair M."/>
            <person name="Blankenburg K."/>
            <person name="Chao H."/>
            <person name="Dinh H."/>
            <person name="Doddapaneni H."/>
            <person name="Downs B."/>
            <person name="Dugan-Rocha S."/>
            <person name="Elkadiri S."/>
            <person name="Gnanaolivu R.D."/>
            <person name="Hernandez B."/>
            <person name="Javaid M."/>
            <person name="Jayaseelan J.C."/>
            <person name="Lee S."/>
            <person name="Li M."/>
            <person name="Ming W."/>
            <person name="Munidasa M."/>
            <person name="Muniz J."/>
            <person name="Nguyen L."/>
            <person name="Ongeri F."/>
            <person name="Osuji N."/>
            <person name="Pu L.-L."/>
            <person name="Puazo M."/>
            <person name="Qu C."/>
            <person name="Quiroz J."/>
            <person name="Raj R."/>
            <person name="Weissenberger G."/>
            <person name="Xin Y."/>
            <person name="Zou X."/>
            <person name="Han Y."/>
            <person name="Richards S."/>
            <person name="Worley K."/>
            <person name="Muzny D."/>
            <person name="Gibbs R."/>
        </authorList>
    </citation>
    <scope>NUCLEOTIDE SEQUENCE</scope>
    <source>
        <strain evidence="4">Sampled in the wild</strain>
    </source>
</reference>
<organism evidence="4 5">
    <name type="scientific">Ladona fulva</name>
    <name type="common">Scarce chaser dragonfly</name>
    <name type="synonym">Libellula fulva</name>
    <dbReference type="NCBI Taxonomy" id="123851"/>
    <lineage>
        <taxon>Eukaryota</taxon>
        <taxon>Metazoa</taxon>
        <taxon>Ecdysozoa</taxon>
        <taxon>Arthropoda</taxon>
        <taxon>Hexapoda</taxon>
        <taxon>Insecta</taxon>
        <taxon>Pterygota</taxon>
        <taxon>Palaeoptera</taxon>
        <taxon>Odonata</taxon>
        <taxon>Epiprocta</taxon>
        <taxon>Anisoptera</taxon>
        <taxon>Libelluloidea</taxon>
        <taxon>Libellulidae</taxon>
        <taxon>Ladona</taxon>
    </lineage>
</organism>
<dbReference type="EMBL" id="KZ308199">
    <property type="protein sequence ID" value="KAG8224513.1"/>
    <property type="molecule type" value="Genomic_DNA"/>
</dbReference>
<dbReference type="SMART" id="SM00358">
    <property type="entry name" value="DSRM"/>
    <property type="match status" value="2"/>
</dbReference>
<feature type="domain" description="DRBM" evidence="3">
    <location>
        <begin position="189"/>
        <end position="257"/>
    </location>
</feature>
<dbReference type="GO" id="GO:0006396">
    <property type="term" value="P:RNA processing"/>
    <property type="evidence" value="ECO:0007669"/>
    <property type="project" value="TreeGrafter"/>
</dbReference>
<feature type="compositionally biased region" description="Basic and acidic residues" evidence="2">
    <location>
        <begin position="108"/>
        <end position="118"/>
    </location>
</feature>
<comment type="caution">
    <text evidence="4">The sequence shown here is derived from an EMBL/GenBank/DDBJ whole genome shotgun (WGS) entry which is preliminary data.</text>
</comment>
<dbReference type="PANTHER" id="PTHR10910">
    <property type="entry name" value="EUKARYOTE SPECIFIC DSRNA BINDING PROTEIN"/>
    <property type="match status" value="1"/>
</dbReference>
<dbReference type="GO" id="GO:0008251">
    <property type="term" value="F:tRNA-specific adenosine deaminase activity"/>
    <property type="evidence" value="ECO:0007669"/>
    <property type="project" value="TreeGrafter"/>
</dbReference>
<dbReference type="GO" id="GO:0005730">
    <property type="term" value="C:nucleolus"/>
    <property type="evidence" value="ECO:0007669"/>
    <property type="project" value="TreeGrafter"/>
</dbReference>
<dbReference type="Gene3D" id="3.30.160.20">
    <property type="match status" value="2"/>
</dbReference>
<dbReference type="AlphaFoldDB" id="A0A8K0JY39"/>
<reference evidence="4" key="2">
    <citation type="submission" date="2017-10" db="EMBL/GenBank/DDBJ databases">
        <title>Ladona fulva Genome sequencing and assembly.</title>
        <authorList>
            <person name="Murali S."/>
            <person name="Richards S."/>
            <person name="Bandaranaike D."/>
            <person name="Bellair M."/>
            <person name="Blankenburg K."/>
            <person name="Chao H."/>
            <person name="Dinh H."/>
            <person name="Doddapaneni H."/>
            <person name="Dugan-Rocha S."/>
            <person name="Elkadiri S."/>
            <person name="Gnanaolivu R."/>
            <person name="Hernandez B."/>
            <person name="Skinner E."/>
            <person name="Javaid M."/>
            <person name="Lee S."/>
            <person name="Li M."/>
            <person name="Ming W."/>
            <person name="Munidasa M."/>
            <person name="Muniz J."/>
            <person name="Nguyen L."/>
            <person name="Hughes D."/>
            <person name="Osuji N."/>
            <person name="Pu L.-L."/>
            <person name="Puazo M."/>
            <person name="Qu C."/>
            <person name="Quiroz J."/>
            <person name="Raj R."/>
            <person name="Weissenberger G."/>
            <person name="Xin Y."/>
            <person name="Zou X."/>
            <person name="Han Y."/>
            <person name="Worley K."/>
            <person name="Muzny D."/>
            <person name="Gibbs R."/>
        </authorList>
    </citation>
    <scope>NUCLEOTIDE SEQUENCE</scope>
    <source>
        <strain evidence="4">Sampled in the wild</strain>
    </source>
</reference>
<feature type="compositionally biased region" description="Acidic residues" evidence="2">
    <location>
        <begin position="119"/>
        <end position="134"/>
    </location>
</feature>
<feature type="region of interest" description="Disordered" evidence="2">
    <location>
        <begin position="108"/>
        <end position="134"/>
    </location>
</feature>
<accession>A0A8K0JY39</accession>
<dbReference type="OrthoDB" id="6363432at2759"/>
<evidence type="ECO:0000256" key="2">
    <source>
        <dbReference type="SAM" id="MobiDB-lite"/>
    </source>
</evidence>
<proteinExistence type="predicted"/>
<evidence type="ECO:0000259" key="3">
    <source>
        <dbReference type="PROSITE" id="PS50137"/>
    </source>
</evidence>
<keyword evidence="1" id="KW-0694">RNA-binding</keyword>
<protein>
    <recommendedName>
        <fullName evidence="3">DRBM domain-containing protein</fullName>
    </recommendedName>
</protein>
<dbReference type="InterPro" id="IPR014720">
    <property type="entry name" value="dsRBD_dom"/>
</dbReference>
<sequence length="261" mass="29045">MDLNIISDKVPNKLKKKRQNARLKKILQPKNAAMVLHEIKPGVKYSFHEQYSKLSPHLIISSVEVDGKTYLGKGLSRAYAKMNAAETVLKSMLLQKLYKTNYSTKVIESEEVKPKPEPETDGETEQMDTTDGDDDFPWSSLASFALYKLFSEWETQPSESVTPGAVEEIVTEAASPKATAAPMKKVPENPTERHPVMLLHQLRPGTQFEEIASQGPPGEVMFTMKVVIDDQTFTGVGKNKKEAKKEAAKAALAGAYEIKYD</sequence>
<dbReference type="GO" id="GO:0005737">
    <property type="term" value="C:cytoplasm"/>
    <property type="evidence" value="ECO:0007669"/>
    <property type="project" value="TreeGrafter"/>
</dbReference>
<name>A0A8K0JY39_LADFU</name>
<dbReference type="SUPFAM" id="SSF54768">
    <property type="entry name" value="dsRNA-binding domain-like"/>
    <property type="match status" value="2"/>
</dbReference>
<dbReference type="PROSITE" id="PS50137">
    <property type="entry name" value="DS_RBD"/>
    <property type="match status" value="2"/>
</dbReference>
<dbReference type="GO" id="GO:0006382">
    <property type="term" value="P:adenosine to inosine editing"/>
    <property type="evidence" value="ECO:0007669"/>
    <property type="project" value="TreeGrafter"/>
</dbReference>
<evidence type="ECO:0000256" key="1">
    <source>
        <dbReference type="PROSITE-ProRule" id="PRU00266"/>
    </source>
</evidence>